<accession>A0A422QJ48</accession>
<organism evidence="1 2">
    <name type="scientific">Massilia aurea</name>
    <dbReference type="NCBI Taxonomy" id="373040"/>
    <lineage>
        <taxon>Bacteria</taxon>
        <taxon>Pseudomonadati</taxon>
        <taxon>Pseudomonadota</taxon>
        <taxon>Betaproteobacteria</taxon>
        <taxon>Burkholderiales</taxon>
        <taxon>Oxalobacteraceae</taxon>
        <taxon>Telluria group</taxon>
        <taxon>Massilia</taxon>
    </lineage>
</organism>
<gene>
    <name evidence="1" type="ORF">NM04_15110</name>
</gene>
<dbReference type="Proteomes" id="UP000283254">
    <property type="component" value="Unassembled WGS sequence"/>
</dbReference>
<evidence type="ECO:0000313" key="1">
    <source>
        <dbReference type="EMBL" id="RNF29984.1"/>
    </source>
</evidence>
<dbReference type="AlphaFoldDB" id="A0A422QJ48"/>
<name>A0A422QJ48_9BURK</name>
<proteinExistence type="predicted"/>
<protein>
    <submittedName>
        <fullName evidence="1">Uncharacterized protein</fullName>
    </submittedName>
</protein>
<sequence>MPHRRLSQGCQLFVLGEAATVEPSLVVAHGAGIPGGAQRWVAAMEVGEAAAAPARHGESGGEKRRVVLGEPLARTMGLLSGKLSICCVEIVVHVHSYPLAMASS</sequence>
<reference evidence="1" key="1">
    <citation type="submission" date="2014-10" db="EMBL/GenBank/DDBJ databases">
        <title>Massilia sp. genome.</title>
        <authorList>
            <person name="Xu B."/>
            <person name="Dai L."/>
            <person name="Huang Z."/>
        </authorList>
    </citation>
    <scope>NUCLEOTIDE SEQUENCE [LARGE SCALE GENOMIC DNA]</scope>
    <source>
        <strain evidence="1">CFS-1</strain>
    </source>
</reference>
<dbReference type="EMBL" id="JSAB01000149">
    <property type="protein sequence ID" value="RNF29984.1"/>
    <property type="molecule type" value="Genomic_DNA"/>
</dbReference>
<evidence type="ECO:0000313" key="2">
    <source>
        <dbReference type="Proteomes" id="UP000283254"/>
    </source>
</evidence>
<keyword evidence="2" id="KW-1185">Reference proteome</keyword>
<comment type="caution">
    <text evidence="1">The sequence shown here is derived from an EMBL/GenBank/DDBJ whole genome shotgun (WGS) entry which is preliminary data.</text>
</comment>